<accession>A0ABX8VK22</accession>
<dbReference type="Proteomes" id="UP000825367">
    <property type="component" value="Chromosome"/>
</dbReference>
<evidence type="ECO:0000313" key="1">
    <source>
        <dbReference type="EMBL" id="QYL16336.1"/>
    </source>
</evidence>
<keyword evidence="2" id="KW-1185">Reference proteome</keyword>
<sequence>MKRYRVIEILRAAWGVALLIAPDRVLRVTDSGPVDTPGRTVTRILGARQLTQATLSGLRPSPEVLAMGVWVDTVHALTASALALGDRRRARAGCTDAAIAGVWAGAGYHELRKGRATPRDHQRVRDRLADVVLDHAPGGRRLRGEVNRSRS</sequence>
<organism evidence="1 2">
    <name type="scientific">Mycolicibacterium pallens</name>
    <dbReference type="NCBI Taxonomy" id="370524"/>
    <lineage>
        <taxon>Bacteria</taxon>
        <taxon>Bacillati</taxon>
        <taxon>Actinomycetota</taxon>
        <taxon>Actinomycetes</taxon>
        <taxon>Mycobacteriales</taxon>
        <taxon>Mycobacteriaceae</taxon>
        <taxon>Mycolicibacterium</taxon>
    </lineage>
</organism>
<dbReference type="EMBL" id="CP080333">
    <property type="protein sequence ID" value="QYL16336.1"/>
    <property type="molecule type" value="Genomic_DNA"/>
</dbReference>
<gene>
    <name evidence="1" type="ORF">K0O64_25520</name>
</gene>
<evidence type="ECO:0000313" key="2">
    <source>
        <dbReference type="Proteomes" id="UP000825367"/>
    </source>
</evidence>
<dbReference type="RefSeq" id="WP_071949050.1">
    <property type="nucleotide sequence ID" value="NZ_BAAAVX010000047.1"/>
</dbReference>
<reference evidence="1 2" key="1">
    <citation type="submission" date="2021-07" db="EMBL/GenBank/DDBJ databases">
        <title>Whole genome sequencing of non-tuberculosis mycobacteria type-strains.</title>
        <authorList>
            <person name="Igarashi Y."/>
            <person name="Osugi A."/>
            <person name="Mitarai S."/>
        </authorList>
    </citation>
    <scope>NUCLEOTIDE SEQUENCE [LARGE SCALE GENOMIC DNA]</scope>
    <source>
        <strain evidence="1 2">JCM 16370</strain>
    </source>
</reference>
<name>A0ABX8VK22_9MYCO</name>
<proteinExistence type="predicted"/>
<protein>
    <submittedName>
        <fullName evidence="1">Uncharacterized protein</fullName>
    </submittedName>
</protein>